<evidence type="ECO:0000313" key="3">
    <source>
        <dbReference type="EMBL" id="MBZ5741079.1"/>
    </source>
</evidence>
<reference evidence="3 4" key="1">
    <citation type="submission" date="2021-09" db="EMBL/GenBank/DDBJ databases">
        <title>Whole genome sequence of Nocardioides sp. GBK3QG-3.</title>
        <authorList>
            <person name="Tuo L."/>
        </authorList>
    </citation>
    <scope>NUCLEOTIDE SEQUENCE [LARGE SCALE GENOMIC DNA]</scope>
    <source>
        <strain evidence="3 4">GBK3QG-3</strain>
    </source>
</reference>
<feature type="chain" id="PRO_5045644530" evidence="1">
    <location>
        <begin position="30"/>
        <end position="235"/>
    </location>
</feature>
<protein>
    <submittedName>
        <fullName evidence="3">L,D-transpeptidase family protein</fullName>
    </submittedName>
</protein>
<keyword evidence="4" id="KW-1185">Reference proteome</keyword>
<dbReference type="InterPro" id="IPR005490">
    <property type="entry name" value="LD_TPept_cat_dom"/>
</dbReference>
<feature type="signal peptide" evidence="1">
    <location>
        <begin position="1"/>
        <end position="29"/>
    </location>
</feature>
<gene>
    <name evidence="3" type="ORF">K8U61_23150</name>
</gene>
<name>A0ABS7UJ67_9ACTN</name>
<dbReference type="RefSeq" id="WP_224125379.1">
    <property type="nucleotide sequence ID" value="NZ_JAIQZJ010000023.1"/>
</dbReference>
<evidence type="ECO:0000313" key="4">
    <source>
        <dbReference type="Proteomes" id="UP000780875"/>
    </source>
</evidence>
<accession>A0ABS7UJ67</accession>
<dbReference type="EMBL" id="JAIQZJ010000023">
    <property type="protein sequence ID" value="MBZ5741079.1"/>
    <property type="molecule type" value="Genomic_DNA"/>
</dbReference>
<evidence type="ECO:0000256" key="1">
    <source>
        <dbReference type="SAM" id="SignalP"/>
    </source>
</evidence>
<evidence type="ECO:0000259" key="2">
    <source>
        <dbReference type="Pfam" id="PF03734"/>
    </source>
</evidence>
<dbReference type="PANTHER" id="PTHR38589:SF1">
    <property type="entry name" value="BLR0621 PROTEIN"/>
    <property type="match status" value="1"/>
</dbReference>
<dbReference type="Proteomes" id="UP000780875">
    <property type="component" value="Unassembled WGS sequence"/>
</dbReference>
<comment type="caution">
    <text evidence="3">The sequence shown here is derived from an EMBL/GenBank/DDBJ whole genome shotgun (WGS) entry which is preliminary data.</text>
</comment>
<proteinExistence type="predicted"/>
<dbReference type="PANTHER" id="PTHR38589">
    <property type="entry name" value="BLR0621 PROTEIN"/>
    <property type="match status" value="1"/>
</dbReference>
<sequence length="235" mass="26131">MLRRLGSLLLAPLLIVALVAVLDAGPAGAAADAAARAPRWARGLPDQTEQVVRTISSREYCRQVWCTVTQAWERVDGTWRLRREFRSTIGSNGWGKQREGDGRSPIGVYRIKVTFTTQASNPGKMRWRQRKATSIVSSSAGRTYNTWLEVPGVTSGNRPSMRSGWVVDFNHVRLRPGAGRAPVQGKGSGIFYHTSKPGARWAPTAGCTQVGNPRQMRWLLTWLRPAAWPRIVQDR</sequence>
<dbReference type="Pfam" id="PF03734">
    <property type="entry name" value="YkuD"/>
    <property type="match status" value="1"/>
</dbReference>
<organism evidence="3 4">
    <name type="scientific">Nocardioides mangrovi</name>
    <dbReference type="NCBI Taxonomy" id="2874580"/>
    <lineage>
        <taxon>Bacteria</taxon>
        <taxon>Bacillati</taxon>
        <taxon>Actinomycetota</taxon>
        <taxon>Actinomycetes</taxon>
        <taxon>Propionibacteriales</taxon>
        <taxon>Nocardioidaceae</taxon>
        <taxon>Nocardioides</taxon>
    </lineage>
</organism>
<feature type="domain" description="L,D-TPase catalytic" evidence="2">
    <location>
        <begin position="81"/>
        <end position="225"/>
    </location>
</feature>
<keyword evidence="1" id="KW-0732">Signal</keyword>